<dbReference type="InterPro" id="IPR051452">
    <property type="entry name" value="Diverse_Oxidoreductases"/>
</dbReference>
<protein>
    <submittedName>
        <fullName evidence="7">2Fe-2S iron-sulfur cluster binding domain-containing protein</fullName>
    </submittedName>
</protein>
<dbReference type="PANTHER" id="PTHR44379:SF6">
    <property type="entry name" value="BLR6046 PROTEIN"/>
    <property type="match status" value="1"/>
</dbReference>
<dbReference type="Pfam" id="PF00111">
    <property type="entry name" value="Fer2"/>
    <property type="match status" value="1"/>
</dbReference>
<dbReference type="PROSITE" id="PS00197">
    <property type="entry name" value="2FE2S_FER_1"/>
    <property type="match status" value="1"/>
</dbReference>
<dbReference type="InterPro" id="IPR036884">
    <property type="entry name" value="2Fe-2S-bd_dom_sf"/>
</dbReference>
<evidence type="ECO:0000259" key="6">
    <source>
        <dbReference type="PROSITE" id="PS51085"/>
    </source>
</evidence>
<dbReference type="PROSITE" id="PS51085">
    <property type="entry name" value="2FE2S_FER_2"/>
    <property type="match status" value="1"/>
</dbReference>
<dbReference type="GO" id="GO:0051537">
    <property type="term" value="F:2 iron, 2 sulfur cluster binding"/>
    <property type="evidence" value="ECO:0007669"/>
    <property type="project" value="UniProtKB-KW"/>
</dbReference>
<keyword evidence="2" id="KW-0479">Metal-binding</keyword>
<reference evidence="9 10" key="1">
    <citation type="submission" date="2019-12" db="EMBL/GenBank/DDBJ databases">
        <title>Novel species isolated from a subtropical stream in China.</title>
        <authorList>
            <person name="Lu H."/>
        </authorList>
    </citation>
    <scope>NUCLEOTIDE SEQUENCE [LARGE SCALE GENOMIC DNA]</scope>
    <source>
        <strain evidence="8 9">FT109W</strain>
        <strain evidence="7 10">FT134W</strain>
    </source>
</reference>
<evidence type="ECO:0000256" key="1">
    <source>
        <dbReference type="ARBA" id="ARBA00022714"/>
    </source>
</evidence>
<dbReference type="GO" id="GO:0016491">
    <property type="term" value="F:oxidoreductase activity"/>
    <property type="evidence" value="ECO:0007669"/>
    <property type="project" value="UniProtKB-KW"/>
</dbReference>
<dbReference type="InterPro" id="IPR006058">
    <property type="entry name" value="2Fe2S_fd_BS"/>
</dbReference>
<dbReference type="GO" id="GO:0046872">
    <property type="term" value="F:metal ion binding"/>
    <property type="evidence" value="ECO:0007669"/>
    <property type="project" value="UniProtKB-KW"/>
</dbReference>
<evidence type="ECO:0000313" key="10">
    <source>
        <dbReference type="Proteomes" id="UP000469734"/>
    </source>
</evidence>
<evidence type="ECO:0000256" key="4">
    <source>
        <dbReference type="ARBA" id="ARBA00023004"/>
    </source>
</evidence>
<dbReference type="Proteomes" id="UP000469734">
    <property type="component" value="Unassembled WGS sequence"/>
</dbReference>
<dbReference type="Proteomes" id="UP000466332">
    <property type="component" value="Unassembled WGS sequence"/>
</dbReference>
<dbReference type="PANTHER" id="PTHR44379">
    <property type="entry name" value="OXIDOREDUCTASE WITH IRON-SULFUR SUBUNIT"/>
    <property type="match status" value="1"/>
</dbReference>
<dbReference type="CDD" id="cd00207">
    <property type="entry name" value="fer2"/>
    <property type="match status" value="1"/>
</dbReference>
<dbReference type="Pfam" id="PF01799">
    <property type="entry name" value="Fer2_2"/>
    <property type="match status" value="1"/>
</dbReference>
<keyword evidence="1" id="KW-0001">2Fe-2S</keyword>
<dbReference type="Gene3D" id="3.10.20.30">
    <property type="match status" value="1"/>
</dbReference>
<dbReference type="FunFam" id="3.10.20.30:FF:000020">
    <property type="entry name" value="Xanthine dehydrogenase iron-sulfur subunit"/>
    <property type="match status" value="1"/>
</dbReference>
<evidence type="ECO:0000313" key="7">
    <source>
        <dbReference type="EMBL" id="MYM74045.1"/>
    </source>
</evidence>
<feature type="domain" description="2Fe-2S ferredoxin-type" evidence="6">
    <location>
        <begin position="1"/>
        <end position="76"/>
    </location>
</feature>
<keyword evidence="3" id="KW-0560">Oxidoreductase</keyword>
<name>A0A7X4H347_9BURK</name>
<evidence type="ECO:0000256" key="5">
    <source>
        <dbReference type="ARBA" id="ARBA00023014"/>
    </source>
</evidence>
<comment type="caution">
    <text evidence="7">The sequence shown here is derived from an EMBL/GenBank/DDBJ whole genome shotgun (WGS) entry which is preliminary data.</text>
</comment>
<dbReference type="InterPro" id="IPR036010">
    <property type="entry name" value="2Fe-2S_ferredoxin-like_sf"/>
</dbReference>
<sequence length="153" mass="16364">MSTLIVNGVRHTLDIDPSTPLLYALRNQLELNGAKFGCGMGQCGACTVMLDGQPVFSCVTPVTACEGRQVRTIEGLGTAEKPGQLQASFIKHQAAQCGYCIAGMVMRAQALLEQNPHPTEAQIRTHMEPNLCRCGTHMRIIAAIKDVAQGAKA</sequence>
<dbReference type="RefSeq" id="WP_161046682.1">
    <property type="nucleotide sequence ID" value="NZ_WWCR01000019.1"/>
</dbReference>
<dbReference type="SUPFAM" id="SSF54292">
    <property type="entry name" value="2Fe-2S ferredoxin-like"/>
    <property type="match status" value="1"/>
</dbReference>
<keyword evidence="4" id="KW-0408">Iron</keyword>
<dbReference type="InterPro" id="IPR012675">
    <property type="entry name" value="Beta-grasp_dom_sf"/>
</dbReference>
<organism evidence="7 10">
    <name type="scientific">Duganella margarita</name>
    <dbReference type="NCBI Taxonomy" id="2692170"/>
    <lineage>
        <taxon>Bacteria</taxon>
        <taxon>Pseudomonadati</taxon>
        <taxon>Pseudomonadota</taxon>
        <taxon>Betaproteobacteria</taxon>
        <taxon>Burkholderiales</taxon>
        <taxon>Oxalobacteraceae</taxon>
        <taxon>Telluria group</taxon>
        <taxon>Duganella</taxon>
    </lineage>
</organism>
<dbReference type="InterPro" id="IPR001041">
    <property type="entry name" value="2Fe-2S_ferredoxin-type"/>
</dbReference>
<evidence type="ECO:0000256" key="3">
    <source>
        <dbReference type="ARBA" id="ARBA00023002"/>
    </source>
</evidence>
<gene>
    <name evidence="8" type="ORF">GTP55_20400</name>
    <name evidence="7" type="ORF">GTP56_17830</name>
</gene>
<dbReference type="Gene3D" id="1.10.150.120">
    <property type="entry name" value="[2Fe-2S]-binding domain"/>
    <property type="match status" value="1"/>
</dbReference>
<dbReference type="EMBL" id="WWCS01000014">
    <property type="protein sequence ID" value="MYN41724.1"/>
    <property type="molecule type" value="Genomic_DNA"/>
</dbReference>
<proteinExistence type="predicted"/>
<dbReference type="InterPro" id="IPR002888">
    <property type="entry name" value="2Fe-2S-bd"/>
</dbReference>
<dbReference type="EMBL" id="WWCR01000019">
    <property type="protein sequence ID" value="MYM74045.1"/>
    <property type="molecule type" value="Genomic_DNA"/>
</dbReference>
<accession>A0A7X4H347</accession>
<evidence type="ECO:0000313" key="8">
    <source>
        <dbReference type="EMBL" id="MYN41724.1"/>
    </source>
</evidence>
<keyword evidence="5" id="KW-0411">Iron-sulfur</keyword>
<dbReference type="AlphaFoldDB" id="A0A7X4H347"/>
<evidence type="ECO:0000256" key="2">
    <source>
        <dbReference type="ARBA" id="ARBA00022723"/>
    </source>
</evidence>
<keyword evidence="9" id="KW-1185">Reference proteome</keyword>
<evidence type="ECO:0000313" key="9">
    <source>
        <dbReference type="Proteomes" id="UP000466332"/>
    </source>
</evidence>
<dbReference type="SUPFAM" id="SSF47741">
    <property type="entry name" value="CO dehydrogenase ISP C-domain like"/>
    <property type="match status" value="1"/>
</dbReference>